<name>A0ABR9CHE6_9HYPH</name>
<dbReference type="Gene3D" id="3.10.180.10">
    <property type="entry name" value="2,3-Dihydroxybiphenyl 1,2-Dioxygenase, domain 1"/>
    <property type="match status" value="1"/>
</dbReference>
<keyword evidence="6" id="KW-1185">Reference proteome</keyword>
<evidence type="ECO:0000256" key="1">
    <source>
        <dbReference type="ARBA" id="ARBA00011051"/>
    </source>
</evidence>
<dbReference type="CDD" id="cd08349">
    <property type="entry name" value="BLMA_like"/>
    <property type="match status" value="1"/>
</dbReference>
<feature type="domain" description="VOC" evidence="4">
    <location>
        <begin position="4"/>
        <end position="114"/>
    </location>
</feature>
<comment type="caution">
    <text evidence="5">The sequence shown here is derived from an EMBL/GenBank/DDBJ whole genome shotgun (WGS) entry which is preliminary data.</text>
</comment>
<keyword evidence="3" id="KW-0046">Antibiotic resistance</keyword>
<dbReference type="SUPFAM" id="SSF54593">
    <property type="entry name" value="Glyoxalase/Bleomycin resistance protein/Dihydroxybiphenyl dioxygenase"/>
    <property type="match status" value="1"/>
</dbReference>
<accession>A0ABR9CHE6</accession>
<protein>
    <recommendedName>
        <fullName evidence="2">Bleomycin resistance protein</fullName>
    </recommendedName>
</protein>
<sequence length="120" mass="13956">MSDEVLCIPVLPSLDLDETLSFYRDVLRFGLIYKDETRLIVRRGSMELHFWPVDDRRLCENASCYIRGGGIDGLYEEFRTAEVPGLSGFEVRPWDMKEFYIHDPHGNLLTFGRIPQEEAI</sequence>
<gene>
    <name evidence="5" type="ORF">IG616_01820</name>
</gene>
<proteinExistence type="inferred from homology"/>
<evidence type="ECO:0000256" key="3">
    <source>
        <dbReference type="ARBA" id="ARBA00023251"/>
    </source>
</evidence>
<dbReference type="InterPro" id="IPR000335">
    <property type="entry name" value="Bleomycin-R"/>
</dbReference>
<evidence type="ECO:0000313" key="5">
    <source>
        <dbReference type="EMBL" id="MBD8890270.1"/>
    </source>
</evidence>
<dbReference type="Proteomes" id="UP000632063">
    <property type="component" value="Unassembled WGS sequence"/>
</dbReference>
<comment type="similarity">
    <text evidence="1">Belongs to the bleomycin resistance protein family.</text>
</comment>
<dbReference type="InterPro" id="IPR037523">
    <property type="entry name" value="VOC_core"/>
</dbReference>
<reference evidence="6" key="1">
    <citation type="submission" date="2020-09" db="EMBL/GenBank/DDBJ databases">
        <title>The genome sequence of strain Labrenzia suaedae 4C16A.</title>
        <authorList>
            <person name="Liu Y."/>
        </authorList>
    </citation>
    <scope>NUCLEOTIDE SEQUENCE [LARGE SCALE GENOMIC DNA]</scope>
    <source>
        <strain evidence="6">4C16A</strain>
    </source>
</reference>
<dbReference type="InterPro" id="IPR029068">
    <property type="entry name" value="Glyas_Bleomycin-R_OHBP_Dase"/>
</dbReference>
<evidence type="ECO:0000259" key="4">
    <source>
        <dbReference type="PROSITE" id="PS51819"/>
    </source>
</evidence>
<dbReference type="PROSITE" id="PS51819">
    <property type="entry name" value="VOC"/>
    <property type="match status" value="1"/>
</dbReference>
<reference evidence="5 6" key="2">
    <citation type="journal article" date="2021" name="Int. J. Syst. Evol. Microbiol.">
        <title>Roseibium litorale sp. nov., isolated from a tidal flat sediment and proposal for the reclassification of Labrenzia polysiphoniae as Roseibium polysiphoniae comb. nov.</title>
        <authorList>
            <person name="Liu Y."/>
            <person name="Pei T."/>
            <person name="Du J."/>
            <person name="Chao M."/>
            <person name="Deng M.R."/>
            <person name="Zhu H."/>
        </authorList>
    </citation>
    <scope>NUCLEOTIDE SEQUENCE [LARGE SCALE GENOMIC DNA]</scope>
    <source>
        <strain evidence="5 6">4C16A</strain>
    </source>
</reference>
<evidence type="ECO:0000256" key="2">
    <source>
        <dbReference type="ARBA" id="ARBA00021572"/>
    </source>
</evidence>
<dbReference type="EMBL" id="JACYXI010000001">
    <property type="protein sequence ID" value="MBD8890270.1"/>
    <property type="molecule type" value="Genomic_DNA"/>
</dbReference>
<evidence type="ECO:0000313" key="6">
    <source>
        <dbReference type="Proteomes" id="UP000632063"/>
    </source>
</evidence>
<organism evidence="5 6">
    <name type="scientific">Roseibium litorale</name>
    <dbReference type="NCBI Taxonomy" id="2803841"/>
    <lineage>
        <taxon>Bacteria</taxon>
        <taxon>Pseudomonadati</taxon>
        <taxon>Pseudomonadota</taxon>
        <taxon>Alphaproteobacteria</taxon>
        <taxon>Hyphomicrobiales</taxon>
        <taxon>Stappiaceae</taxon>
        <taxon>Roseibium</taxon>
    </lineage>
</organism>
<dbReference type="RefSeq" id="WP_192145816.1">
    <property type="nucleotide sequence ID" value="NZ_JACYXI010000001.1"/>
</dbReference>